<feature type="region of interest" description="Disordered" evidence="1">
    <location>
        <begin position="372"/>
        <end position="399"/>
    </location>
</feature>
<keyword evidence="2" id="KW-0812">Transmembrane</keyword>
<keyword evidence="2" id="KW-0472">Membrane</keyword>
<gene>
    <name evidence="3" type="ORF">SARC_04715</name>
</gene>
<keyword evidence="4" id="KW-1185">Reference proteome</keyword>
<feature type="transmembrane region" description="Helical" evidence="2">
    <location>
        <begin position="98"/>
        <end position="126"/>
    </location>
</feature>
<dbReference type="Proteomes" id="UP000054560">
    <property type="component" value="Unassembled WGS sequence"/>
</dbReference>
<feature type="compositionally biased region" description="Basic residues" evidence="1">
    <location>
        <begin position="582"/>
        <end position="593"/>
    </location>
</feature>
<protein>
    <submittedName>
        <fullName evidence="3">Uncharacterized protein</fullName>
    </submittedName>
</protein>
<reference evidence="3 4" key="1">
    <citation type="submission" date="2011-02" db="EMBL/GenBank/DDBJ databases">
        <title>The Genome Sequence of Sphaeroforma arctica JP610.</title>
        <authorList>
            <consortium name="The Broad Institute Genome Sequencing Platform"/>
            <person name="Russ C."/>
            <person name="Cuomo C."/>
            <person name="Young S.K."/>
            <person name="Zeng Q."/>
            <person name="Gargeya S."/>
            <person name="Alvarado L."/>
            <person name="Berlin A."/>
            <person name="Chapman S.B."/>
            <person name="Chen Z."/>
            <person name="Freedman E."/>
            <person name="Gellesch M."/>
            <person name="Goldberg J."/>
            <person name="Griggs A."/>
            <person name="Gujja S."/>
            <person name="Heilman E."/>
            <person name="Heiman D."/>
            <person name="Howarth C."/>
            <person name="Mehta T."/>
            <person name="Neiman D."/>
            <person name="Pearson M."/>
            <person name="Roberts A."/>
            <person name="Saif S."/>
            <person name="Shea T."/>
            <person name="Shenoy N."/>
            <person name="Sisk P."/>
            <person name="Stolte C."/>
            <person name="Sykes S."/>
            <person name="White J."/>
            <person name="Yandava C."/>
            <person name="Burger G."/>
            <person name="Gray M.W."/>
            <person name="Holland P.W.H."/>
            <person name="King N."/>
            <person name="Lang F.B.F."/>
            <person name="Roger A.J."/>
            <person name="Ruiz-Trillo I."/>
            <person name="Haas B."/>
            <person name="Nusbaum C."/>
            <person name="Birren B."/>
        </authorList>
    </citation>
    <scope>NUCLEOTIDE SEQUENCE [LARGE SCALE GENOMIC DNA]</scope>
    <source>
        <strain evidence="3 4">JP610</strain>
    </source>
</reference>
<dbReference type="EMBL" id="KQ241872">
    <property type="protein sequence ID" value="KNC83012.1"/>
    <property type="molecule type" value="Genomic_DNA"/>
</dbReference>
<dbReference type="RefSeq" id="XP_014156914.1">
    <property type="nucleotide sequence ID" value="XM_014301439.1"/>
</dbReference>
<name>A0A0L0G1J3_9EUKA</name>
<feature type="region of interest" description="Disordered" evidence="1">
    <location>
        <begin position="421"/>
        <end position="458"/>
    </location>
</feature>
<accession>A0A0L0G1J3</accession>
<sequence>MATYHRRRRRKVVAPQHNFGSHQRHRRAVMPNTIEAPGVGLGFTYEEFLRVKQFEIDNPLQNLILSMLNMNAAKEVSAWDTEYYKDVLMNPLKSTNNVLVICAMLAVVLVICLICCGGVALTVLYFKGRKRRLRMLAAHEKSDDDRAKTLDSATIANAPTSGMNYNNSAVSLSGYGNNMSAMSMMGGTNSLMGKSMATQGASDTSGINFQSTSAVEPESRRKLNAVFKKNWIDKMYEAIFGETDLEAKLNVMYDIDTAEMELQLAAQQLQSHLSFRPSSRAGSRMGSRSVSSQGSLGQGSIAPPNVPGLSLTPNLGMSPQIQPMTSFVAAPTSLSISQNPALHLSQVSGMAPMGSVPVANQPNRERSLSATLHDIDNEESGGDDSSASKVKKNKQPKSKWSGLDKAYNMIFDKVLGADPELVSSDDEESSESKDPTDKGKSSTASQLSHSIGPANPMMGTSLFNTTPAPQTNLFNTPLGLQPTHSLPTGNILGAMGGPYGSGVPNANMPGLLAPNPYMPGNTSIGGVNTSMSAMNTSMAAVNPSSSGVNTTIGGAFDDGTVVQPTAENKGSTKKKSAETRGSTKRSSKKSKKS</sequence>
<feature type="region of interest" description="Disordered" evidence="1">
    <location>
        <begin position="1"/>
        <end position="25"/>
    </location>
</feature>
<feature type="compositionally biased region" description="Low complexity" evidence="1">
    <location>
        <begin position="275"/>
        <end position="300"/>
    </location>
</feature>
<dbReference type="AlphaFoldDB" id="A0A0L0G1J3"/>
<evidence type="ECO:0000313" key="4">
    <source>
        <dbReference type="Proteomes" id="UP000054560"/>
    </source>
</evidence>
<proteinExistence type="predicted"/>
<feature type="compositionally biased region" description="Basic and acidic residues" evidence="1">
    <location>
        <begin position="430"/>
        <end position="440"/>
    </location>
</feature>
<feature type="region of interest" description="Disordered" evidence="1">
    <location>
        <begin position="275"/>
        <end position="317"/>
    </location>
</feature>
<evidence type="ECO:0000256" key="2">
    <source>
        <dbReference type="SAM" id="Phobius"/>
    </source>
</evidence>
<feature type="region of interest" description="Disordered" evidence="1">
    <location>
        <begin position="551"/>
        <end position="593"/>
    </location>
</feature>
<evidence type="ECO:0000313" key="3">
    <source>
        <dbReference type="EMBL" id="KNC83012.1"/>
    </source>
</evidence>
<feature type="compositionally biased region" description="Basic residues" evidence="1">
    <location>
        <begin position="1"/>
        <end position="12"/>
    </location>
</feature>
<evidence type="ECO:0000256" key="1">
    <source>
        <dbReference type="SAM" id="MobiDB-lite"/>
    </source>
</evidence>
<organism evidence="3 4">
    <name type="scientific">Sphaeroforma arctica JP610</name>
    <dbReference type="NCBI Taxonomy" id="667725"/>
    <lineage>
        <taxon>Eukaryota</taxon>
        <taxon>Ichthyosporea</taxon>
        <taxon>Ichthyophonida</taxon>
        <taxon>Sphaeroforma</taxon>
    </lineage>
</organism>
<keyword evidence="2" id="KW-1133">Transmembrane helix</keyword>
<dbReference type="GeneID" id="25905219"/>